<gene>
    <name evidence="2" type="ORF">PIB30_074128</name>
</gene>
<feature type="region of interest" description="Disordered" evidence="1">
    <location>
        <begin position="15"/>
        <end position="42"/>
    </location>
</feature>
<dbReference type="Proteomes" id="UP001341840">
    <property type="component" value="Unassembled WGS sequence"/>
</dbReference>
<organism evidence="2 3">
    <name type="scientific">Stylosanthes scabra</name>
    <dbReference type="NCBI Taxonomy" id="79078"/>
    <lineage>
        <taxon>Eukaryota</taxon>
        <taxon>Viridiplantae</taxon>
        <taxon>Streptophyta</taxon>
        <taxon>Embryophyta</taxon>
        <taxon>Tracheophyta</taxon>
        <taxon>Spermatophyta</taxon>
        <taxon>Magnoliopsida</taxon>
        <taxon>eudicotyledons</taxon>
        <taxon>Gunneridae</taxon>
        <taxon>Pentapetalae</taxon>
        <taxon>rosids</taxon>
        <taxon>fabids</taxon>
        <taxon>Fabales</taxon>
        <taxon>Fabaceae</taxon>
        <taxon>Papilionoideae</taxon>
        <taxon>50 kb inversion clade</taxon>
        <taxon>dalbergioids sensu lato</taxon>
        <taxon>Dalbergieae</taxon>
        <taxon>Pterocarpus clade</taxon>
        <taxon>Stylosanthes</taxon>
    </lineage>
</organism>
<sequence>MEACKKRRRCPKIFSFHPSLNPATPSLPPPHSATTSDPSSVSVRSSKTIYVLQNNPFWGTLLVSDKSNLMAPLFTLEKQVSQFSHLFCDHCYSAVSLAEPQTAVHG</sequence>
<evidence type="ECO:0000313" key="3">
    <source>
        <dbReference type="Proteomes" id="UP001341840"/>
    </source>
</evidence>
<evidence type="ECO:0000256" key="1">
    <source>
        <dbReference type="SAM" id="MobiDB-lite"/>
    </source>
</evidence>
<dbReference type="EMBL" id="JASCZI010121743">
    <property type="protein sequence ID" value="MED6162825.1"/>
    <property type="molecule type" value="Genomic_DNA"/>
</dbReference>
<comment type="caution">
    <text evidence="2">The sequence shown here is derived from an EMBL/GenBank/DDBJ whole genome shotgun (WGS) entry which is preliminary data.</text>
</comment>
<accession>A0ABU6UNC1</accession>
<proteinExistence type="predicted"/>
<name>A0ABU6UNC1_9FABA</name>
<protein>
    <submittedName>
        <fullName evidence="2">Uncharacterized protein</fullName>
    </submittedName>
</protein>
<reference evidence="2 3" key="1">
    <citation type="journal article" date="2023" name="Plants (Basel)">
        <title>Bridging the Gap: Combining Genomics and Transcriptomics Approaches to Understand Stylosanthes scabra, an Orphan Legume from the Brazilian Caatinga.</title>
        <authorList>
            <person name="Ferreira-Neto J.R.C."/>
            <person name="da Silva M.D."/>
            <person name="Binneck E."/>
            <person name="de Melo N.F."/>
            <person name="da Silva R.H."/>
            <person name="de Melo A.L.T.M."/>
            <person name="Pandolfi V."/>
            <person name="Bustamante F.O."/>
            <person name="Brasileiro-Vidal A.C."/>
            <person name="Benko-Iseppon A.M."/>
        </authorList>
    </citation>
    <scope>NUCLEOTIDE SEQUENCE [LARGE SCALE GENOMIC DNA]</scope>
    <source>
        <tissue evidence="2">Leaves</tissue>
    </source>
</reference>
<evidence type="ECO:0000313" key="2">
    <source>
        <dbReference type="EMBL" id="MED6162825.1"/>
    </source>
</evidence>
<keyword evidence="3" id="KW-1185">Reference proteome</keyword>